<feature type="domain" description="RRM" evidence="4">
    <location>
        <begin position="53"/>
        <end position="130"/>
    </location>
</feature>
<reference evidence="5" key="1">
    <citation type="journal article" date="2022" name="bioRxiv">
        <title>Genomics of Preaxostyla Flagellates Illuminates Evolutionary Transitions and the Path Towards Mitochondrial Loss.</title>
        <authorList>
            <person name="Novak L.V.F."/>
            <person name="Treitli S.C."/>
            <person name="Pyrih J."/>
            <person name="Halakuc P."/>
            <person name="Pipaliya S.V."/>
            <person name="Vacek V."/>
            <person name="Brzon O."/>
            <person name="Soukal P."/>
            <person name="Eme L."/>
            <person name="Dacks J.B."/>
            <person name="Karnkowska A."/>
            <person name="Elias M."/>
            <person name="Hampl V."/>
        </authorList>
    </citation>
    <scope>NUCLEOTIDE SEQUENCE</scope>
    <source>
        <strain evidence="5">RCP-MX</strain>
    </source>
</reference>
<feature type="compositionally biased region" description="Pro residues" evidence="3">
    <location>
        <begin position="330"/>
        <end position="343"/>
    </location>
</feature>
<keyword evidence="6" id="KW-1185">Reference proteome</keyword>
<evidence type="ECO:0000256" key="3">
    <source>
        <dbReference type="SAM" id="MobiDB-lite"/>
    </source>
</evidence>
<organism evidence="5 6">
    <name type="scientific">Paratrimastix pyriformis</name>
    <dbReference type="NCBI Taxonomy" id="342808"/>
    <lineage>
        <taxon>Eukaryota</taxon>
        <taxon>Metamonada</taxon>
        <taxon>Preaxostyla</taxon>
        <taxon>Paratrimastigidae</taxon>
        <taxon>Paratrimastix</taxon>
    </lineage>
</organism>
<evidence type="ECO:0000256" key="1">
    <source>
        <dbReference type="ARBA" id="ARBA00022884"/>
    </source>
</evidence>
<evidence type="ECO:0000256" key="2">
    <source>
        <dbReference type="PROSITE-ProRule" id="PRU00176"/>
    </source>
</evidence>
<accession>A0ABQ8UZQ8</accession>
<evidence type="ECO:0000313" key="5">
    <source>
        <dbReference type="EMBL" id="KAJ4463055.1"/>
    </source>
</evidence>
<evidence type="ECO:0000313" key="6">
    <source>
        <dbReference type="Proteomes" id="UP001141327"/>
    </source>
</evidence>
<dbReference type="Proteomes" id="UP001141327">
    <property type="component" value="Unassembled WGS sequence"/>
</dbReference>
<feature type="domain" description="RRM" evidence="4">
    <location>
        <begin position="250"/>
        <end position="327"/>
    </location>
</feature>
<dbReference type="InterPro" id="IPR035979">
    <property type="entry name" value="RBD_domain_sf"/>
</dbReference>
<dbReference type="SUPFAM" id="SSF54928">
    <property type="entry name" value="RNA-binding domain, RBD"/>
    <property type="match status" value="1"/>
</dbReference>
<dbReference type="PANTHER" id="PTHR10501">
    <property type="entry name" value="U1 SMALL NUCLEAR RIBONUCLEOPROTEIN A/U2 SMALL NUCLEAR RIBONUCLEOPROTEIN B"/>
    <property type="match status" value="1"/>
</dbReference>
<dbReference type="Gene3D" id="3.30.70.330">
    <property type="match status" value="2"/>
</dbReference>
<dbReference type="Pfam" id="PF00076">
    <property type="entry name" value="RRM_1"/>
    <property type="match status" value="2"/>
</dbReference>
<sequence>MTYPFVAQALPYPLDPTGPLIPSPQLPQMPLQMPMQMPGYGVNPDEAVDSDIKCLFISGLPADVKQREIHNLMRPYPGYEGSTLKAVGQKIACFAMFTTREQAQCALDGLNGITFDAELNSVLRVDFSRRNSNGIKRTREPEESRTQGRPRVETIPVPSTAPPPLSCYPPYLPNQSAYATAPSALLPSPPIPPDLSSLDPASASQTILPASERYPPAPYQAYAGWGGAPSSSRSFPSAQQQQRAPSLPIATLFVYNLPVSANEVALREIFGKYPGLGRLSVNHKPNGACVAFIEFSSVDEATTAMRALSGTPFEPGTQPMQIDYAKKPFGSPPTHRPPQTTPQ</sequence>
<proteinExistence type="predicted"/>
<feature type="region of interest" description="Disordered" evidence="3">
    <location>
        <begin position="312"/>
        <end position="343"/>
    </location>
</feature>
<protein>
    <submittedName>
        <fullName evidence="5">RNA recognition motif</fullName>
    </submittedName>
</protein>
<evidence type="ECO:0000259" key="4">
    <source>
        <dbReference type="PROSITE" id="PS50102"/>
    </source>
</evidence>
<dbReference type="InterPro" id="IPR000504">
    <property type="entry name" value="RRM_dom"/>
</dbReference>
<feature type="compositionally biased region" description="Basic and acidic residues" evidence="3">
    <location>
        <begin position="137"/>
        <end position="152"/>
    </location>
</feature>
<comment type="caution">
    <text evidence="5">The sequence shown here is derived from an EMBL/GenBank/DDBJ whole genome shotgun (WGS) entry which is preliminary data.</text>
</comment>
<name>A0ABQ8UZQ8_9EUKA</name>
<dbReference type="InterPro" id="IPR012677">
    <property type="entry name" value="Nucleotide-bd_a/b_plait_sf"/>
</dbReference>
<dbReference type="EMBL" id="JAPMOS010000001">
    <property type="protein sequence ID" value="KAJ4463055.1"/>
    <property type="molecule type" value="Genomic_DNA"/>
</dbReference>
<gene>
    <name evidence="5" type="ORF">PAPYR_305</name>
</gene>
<feature type="region of interest" description="Disordered" evidence="3">
    <location>
        <begin position="133"/>
        <end position="161"/>
    </location>
</feature>
<dbReference type="SMART" id="SM00360">
    <property type="entry name" value="RRM"/>
    <property type="match status" value="2"/>
</dbReference>
<dbReference type="PROSITE" id="PS50102">
    <property type="entry name" value="RRM"/>
    <property type="match status" value="2"/>
</dbReference>
<keyword evidence="1 2" id="KW-0694">RNA-binding</keyword>